<dbReference type="InterPro" id="IPR024156">
    <property type="entry name" value="Small_GTPase_ARF"/>
</dbReference>
<dbReference type="RefSeq" id="XP_019618766.1">
    <property type="nucleotide sequence ID" value="XM_019763207.1"/>
</dbReference>
<evidence type="ECO:0000256" key="6">
    <source>
        <dbReference type="ARBA" id="ARBA00072405"/>
    </source>
</evidence>
<evidence type="ECO:0000256" key="4">
    <source>
        <dbReference type="ARBA" id="ARBA00054077"/>
    </source>
</evidence>
<dbReference type="GO" id="GO:0030010">
    <property type="term" value="P:establishment of cell polarity"/>
    <property type="evidence" value="ECO:0007669"/>
    <property type="project" value="UniProtKB-ARBA"/>
</dbReference>
<dbReference type="GO" id="GO:0005525">
    <property type="term" value="F:GTP binding"/>
    <property type="evidence" value="ECO:0007669"/>
    <property type="project" value="UniProtKB-KW"/>
</dbReference>
<dbReference type="KEGG" id="bbel:109465767"/>
<evidence type="ECO:0000256" key="1">
    <source>
        <dbReference type="ARBA" id="ARBA00010290"/>
    </source>
</evidence>
<evidence type="ECO:0000256" key="5">
    <source>
        <dbReference type="ARBA" id="ARBA00061881"/>
    </source>
</evidence>
<dbReference type="InterPro" id="IPR006689">
    <property type="entry name" value="Small_GTPase_ARF/SAR"/>
</dbReference>
<dbReference type="PROSITE" id="PS51419">
    <property type="entry name" value="RAB"/>
    <property type="match status" value="1"/>
</dbReference>
<dbReference type="GO" id="GO:0003924">
    <property type="term" value="F:GTPase activity"/>
    <property type="evidence" value="ECO:0007669"/>
    <property type="project" value="InterPro"/>
</dbReference>
<feature type="binding site" evidence="8">
    <location>
        <begin position="208"/>
        <end position="211"/>
    </location>
    <ligand>
        <name>GTP</name>
        <dbReference type="ChEBI" id="CHEBI:37565"/>
    </ligand>
</feature>
<evidence type="ECO:0000256" key="10">
    <source>
        <dbReference type="RuleBase" id="RU003925"/>
    </source>
</evidence>
<dbReference type="AlphaFoldDB" id="A0A6P4YNK8"/>
<dbReference type="GeneID" id="109465767"/>
<dbReference type="PANTHER" id="PTHR11711">
    <property type="entry name" value="ADP RIBOSYLATION FACTOR-RELATED"/>
    <property type="match status" value="1"/>
</dbReference>
<evidence type="ECO:0000256" key="9">
    <source>
        <dbReference type="PIRSR" id="PIRSR606689-2"/>
    </source>
</evidence>
<dbReference type="SMART" id="SM00177">
    <property type="entry name" value="ARF"/>
    <property type="match status" value="1"/>
</dbReference>
<dbReference type="InterPro" id="IPR027417">
    <property type="entry name" value="P-loop_NTPase"/>
</dbReference>
<feature type="binding site" evidence="8">
    <location>
        <position position="151"/>
    </location>
    <ligand>
        <name>GTP</name>
        <dbReference type="ChEBI" id="CHEBI:37565"/>
    </ligand>
</feature>
<gene>
    <name evidence="12" type="primary">LOC109465767</name>
</gene>
<comment type="similarity">
    <text evidence="1 10">Belongs to the small GTPase superfamily. Arf family.</text>
</comment>
<dbReference type="PRINTS" id="PR00328">
    <property type="entry name" value="SAR1GTPBP"/>
</dbReference>
<dbReference type="InterPro" id="IPR005225">
    <property type="entry name" value="Small_GTP-bd"/>
</dbReference>
<keyword evidence="3 8" id="KW-0342">GTP-binding</keyword>
<protein>
    <recommendedName>
        <fullName evidence="6">ADP-ribosylation factor-like protein 14</fullName>
    </recommendedName>
    <alternativeName>
        <fullName evidence="7">ADP-ribosylation factor 7</fullName>
    </alternativeName>
</protein>
<keyword evidence="9" id="KW-0460">Magnesium</keyword>
<dbReference type="PROSITE" id="PS51417">
    <property type="entry name" value="ARF"/>
    <property type="match status" value="1"/>
</dbReference>
<dbReference type="SUPFAM" id="SSF52540">
    <property type="entry name" value="P-loop containing nucleoside triphosphate hydrolases"/>
    <property type="match status" value="1"/>
</dbReference>
<accession>A0A6P4YNK8</accession>
<dbReference type="FunFam" id="3.40.50.300:FF:000412">
    <property type="entry name" value="ADP-ribosylation factor 1"/>
    <property type="match status" value="1"/>
</dbReference>
<sequence length="268" mass="30655">MFCFLFRGPLVISTLEGTRWKAKETNKKPCTILKHIVNLRSDTDAYSEARTGVRKRTSSFFRLFLVLNRVTEYFRDNMGLLMSRLMNLMQAAFKDTPARILMLGLDAAGKTTILYKLKLNETVTTIPTIGFNVEEVSPTKYVSFTVWDVGGQEKIRQLWRHYYQNSEGLIFVVDSADRTRLEEACEELFGILESPEFPRGTPIVVIANKQDLPNAASCSEIVEKLHMRKLVDNQWHVQGACAVTGDGVYDAVEHLGRMVKDYRKQHPR</sequence>
<dbReference type="OrthoDB" id="2011769at2759"/>
<feature type="binding site" evidence="9">
    <location>
        <position position="111"/>
    </location>
    <ligand>
        <name>Mg(2+)</name>
        <dbReference type="ChEBI" id="CHEBI:18420"/>
    </ligand>
</feature>
<evidence type="ECO:0000313" key="12">
    <source>
        <dbReference type="RefSeq" id="XP_019618766.1"/>
    </source>
</evidence>
<organism evidence="11 12">
    <name type="scientific">Branchiostoma belcheri</name>
    <name type="common">Amphioxus</name>
    <dbReference type="NCBI Taxonomy" id="7741"/>
    <lineage>
        <taxon>Eukaryota</taxon>
        <taxon>Metazoa</taxon>
        <taxon>Chordata</taxon>
        <taxon>Cephalochordata</taxon>
        <taxon>Leptocardii</taxon>
        <taxon>Amphioxiformes</taxon>
        <taxon>Branchiostomatidae</taxon>
        <taxon>Branchiostoma</taxon>
    </lineage>
</organism>
<dbReference type="GO" id="GO:0046872">
    <property type="term" value="F:metal ion binding"/>
    <property type="evidence" value="ECO:0007669"/>
    <property type="project" value="UniProtKB-KW"/>
</dbReference>
<reference evidence="12" key="1">
    <citation type="submission" date="2025-08" db="UniProtKB">
        <authorList>
            <consortium name="RefSeq"/>
        </authorList>
    </citation>
    <scope>IDENTIFICATION</scope>
    <source>
        <tissue evidence="12">Gonad</tissue>
    </source>
</reference>
<evidence type="ECO:0000256" key="2">
    <source>
        <dbReference type="ARBA" id="ARBA00022741"/>
    </source>
</evidence>
<proteinExistence type="inferred from homology"/>
<evidence type="ECO:0000256" key="7">
    <source>
        <dbReference type="ARBA" id="ARBA00077764"/>
    </source>
</evidence>
<dbReference type="SMART" id="SM00178">
    <property type="entry name" value="SAR"/>
    <property type="match status" value="1"/>
</dbReference>
<keyword evidence="11" id="KW-1185">Reference proteome</keyword>
<keyword evidence="2 8" id="KW-0547">Nucleotide-binding</keyword>
<dbReference type="SMART" id="SM00175">
    <property type="entry name" value="RAB"/>
    <property type="match status" value="1"/>
</dbReference>
<evidence type="ECO:0000256" key="3">
    <source>
        <dbReference type="ARBA" id="ARBA00023134"/>
    </source>
</evidence>
<feature type="binding site" evidence="9">
    <location>
        <position position="128"/>
    </location>
    <ligand>
        <name>Mg(2+)</name>
        <dbReference type="ChEBI" id="CHEBI:18420"/>
    </ligand>
</feature>
<comment type="function">
    <text evidence="4">GTPase that recruits MYO1E to MHC class II-containing vesicles via the effector protein ARL14EP and hence controls the movement of these vesicles along the actin cytoskeleton in dendritic cells.</text>
</comment>
<dbReference type="Gene3D" id="3.40.50.300">
    <property type="entry name" value="P-loop containing nucleotide triphosphate hydrolases"/>
    <property type="match status" value="1"/>
</dbReference>
<keyword evidence="9" id="KW-0479">Metal-binding</keyword>
<dbReference type="CDD" id="cd00878">
    <property type="entry name" value="Arf_Arl"/>
    <property type="match status" value="1"/>
</dbReference>
<feature type="binding site" evidence="8">
    <location>
        <begin position="104"/>
        <end position="111"/>
    </location>
    <ligand>
        <name>GTP</name>
        <dbReference type="ChEBI" id="CHEBI:37565"/>
    </ligand>
</feature>
<name>A0A6P4YNK8_BRABE</name>
<comment type="subunit">
    <text evidence="5">Interacts with ARL14EP.</text>
</comment>
<dbReference type="Proteomes" id="UP000515135">
    <property type="component" value="Unplaced"/>
</dbReference>
<evidence type="ECO:0000313" key="11">
    <source>
        <dbReference type="Proteomes" id="UP000515135"/>
    </source>
</evidence>
<evidence type="ECO:0000256" key="8">
    <source>
        <dbReference type="PIRSR" id="PIRSR606689-1"/>
    </source>
</evidence>
<dbReference type="Pfam" id="PF00025">
    <property type="entry name" value="Arf"/>
    <property type="match status" value="1"/>
</dbReference>
<dbReference type="NCBIfam" id="TIGR00231">
    <property type="entry name" value="small_GTP"/>
    <property type="match status" value="1"/>
</dbReference>